<evidence type="ECO:0000256" key="2">
    <source>
        <dbReference type="ARBA" id="ARBA00007783"/>
    </source>
</evidence>
<keyword evidence="3" id="KW-0813">Transport</keyword>
<dbReference type="RefSeq" id="WP_110840505.1">
    <property type="nucleotide sequence ID" value="NZ_QJVJ01000005.1"/>
</dbReference>
<sequence>MNSVPIALNLIRRTLGTKKGILLFLLVPSIVVALVIGLLGHSSDERPTVAYFDGDREGMGAHIADGIAKAGTFELAPADSAESARAAVRDRKATAAVIVPESFGERSMRGETPEVELIQRRMDETTFVLKLRLEQSVRDVAQAAGYAKASGLAGTELKQAIERIVRQQEKEQVSVKKTDFNLSVNPAVATATGMLFLFMLGLVNNSVSAVVDDRENKTMSRMYTAPVRAIEIAFGNFAGSFAVGTLQTIIVLLFSRYVLRFDYGVGFWAHFLVIECFLLAAMGIGCAIAGMVKNPNHLSSINSLVVVPTCMLGGCFWPVEITPDFMQKLSLVVPQRWAIDALQRLAAGETIAAVSLNLAILGLFAVVLLGFGAIVLKPNEQS</sequence>
<dbReference type="Proteomes" id="UP000247476">
    <property type="component" value="Unassembled WGS sequence"/>
</dbReference>
<dbReference type="InterPro" id="IPR047817">
    <property type="entry name" value="ABC2_TM_bact-type"/>
</dbReference>
<gene>
    <name evidence="10" type="ORF">DLM86_13340</name>
</gene>
<keyword evidence="11" id="KW-1185">Reference proteome</keyword>
<evidence type="ECO:0000256" key="8">
    <source>
        <dbReference type="SAM" id="Phobius"/>
    </source>
</evidence>
<organism evidence="10 11">
    <name type="scientific">Paenibacillus flagellatus</name>
    <dbReference type="NCBI Taxonomy" id="2211139"/>
    <lineage>
        <taxon>Bacteria</taxon>
        <taxon>Bacillati</taxon>
        <taxon>Bacillota</taxon>
        <taxon>Bacilli</taxon>
        <taxon>Bacillales</taxon>
        <taxon>Paenibacillaceae</taxon>
        <taxon>Paenibacillus</taxon>
    </lineage>
</organism>
<dbReference type="OrthoDB" id="266913at2"/>
<dbReference type="Gene3D" id="3.40.1710.10">
    <property type="entry name" value="abc type-2 transporter like domain"/>
    <property type="match status" value="1"/>
</dbReference>
<dbReference type="PANTHER" id="PTHR30294">
    <property type="entry name" value="MEMBRANE COMPONENT OF ABC TRANSPORTER YHHJ-RELATED"/>
    <property type="match status" value="1"/>
</dbReference>
<dbReference type="Pfam" id="PF12698">
    <property type="entry name" value="ABC2_membrane_3"/>
    <property type="match status" value="1"/>
</dbReference>
<dbReference type="PROSITE" id="PS51012">
    <property type="entry name" value="ABC_TM2"/>
    <property type="match status" value="1"/>
</dbReference>
<proteinExistence type="inferred from homology"/>
<accession>A0A2V5KXD0</accession>
<evidence type="ECO:0000313" key="10">
    <source>
        <dbReference type="EMBL" id="PYI54446.1"/>
    </source>
</evidence>
<feature type="transmembrane region" description="Helical" evidence="8">
    <location>
        <begin position="267"/>
        <end position="289"/>
    </location>
</feature>
<feature type="transmembrane region" description="Helical" evidence="8">
    <location>
        <begin position="232"/>
        <end position="255"/>
    </location>
</feature>
<dbReference type="AlphaFoldDB" id="A0A2V5KXD0"/>
<keyword evidence="6 8" id="KW-1133">Transmembrane helix</keyword>
<feature type="transmembrane region" description="Helical" evidence="8">
    <location>
        <begin position="21"/>
        <end position="40"/>
    </location>
</feature>
<protein>
    <submittedName>
        <fullName evidence="10">ABC transporter permease</fullName>
    </submittedName>
</protein>
<evidence type="ECO:0000256" key="1">
    <source>
        <dbReference type="ARBA" id="ARBA00004651"/>
    </source>
</evidence>
<evidence type="ECO:0000256" key="4">
    <source>
        <dbReference type="ARBA" id="ARBA00022475"/>
    </source>
</evidence>
<feature type="domain" description="ABC transmembrane type-2" evidence="9">
    <location>
        <begin position="150"/>
        <end position="379"/>
    </location>
</feature>
<name>A0A2V5KXD0_9BACL</name>
<reference evidence="10 11" key="1">
    <citation type="submission" date="2018-05" db="EMBL/GenBank/DDBJ databases">
        <title>Paenibacillus flagellatus sp. nov., isolated from selenium mineral soil.</title>
        <authorList>
            <person name="Dai X."/>
        </authorList>
    </citation>
    <scope>NUCLEOTIDE SEQUENCE [LARGE SCALE GENOMIC DNA]</scope>
    <source>
        <strain evidence="10 11">DXL2</strain>
    </source>
</reference>
<keyword evidence="5 8" id="KW-0812">Transmembrane</keyword>
<dbReference type="PANTHER" id="PTHR30294:SF45">
    <property type="entry name" value="LINEARMYCIN RESISTANCE PERMEASE PROTEIN LNRN"/>
    <property type="match status" value="1"/>
</dbReference>
<comment type="similarity">
    <text evidence="2">Belongs to the ABC-2 integral membrane protein family.</text>
</comment>
<dbReference type="EMBL" id="QJVJ01000005">
    <property type="protein sequence ID" value="PYI54446.1"/>
    <property type="molecule type" value="Genomic_DNA"/>
</dbReference>
<evidence type="ECO:0000256" key="5">
    <source>
        <dbReference type="ARBA" id="ARBA00022692"/>
    </source>
</evidence>
<dbReference type="GO" id="GO:0140359">
    <property type="term" value="F:ABC-type transporter activity"/>
    <property type="evidence" value="ECO:0007669"/>
    <property type="project" value="InterPro"/>
</dbReference>
<evidence type="ECO:0000256" key="6">
    <source>
        <dbReference type="ARBA" id="ARBA00022989"/>
    </source>
</evidence>
<dbReference type="InterPro" id="IPR051449">
    <property type="entry name" value="ABC-2_transporter_component"/>
</dbReference>
<keyword evidence="4" id="KW-1003">Cell membrane</keyword>
<evidence type="ECO:0000313" key="11">
    <source>
        <dbReference type="Proteomes" id="UP000247476"/>
    </source>
</evidence>
<comment type="caution">
    <text evidence="10">The sequence shown here is derived from an EMBL/GenBank/DDBJ whole genome shotgun (WGS) entry which is preliminary data.</text>
</comment>
<feature type="transmembrane region" description="Helical" evidence="8">
    <location>
        <begin position="301"/>
        <end position="319"/>
    </location>
</feature>
<keyword evidence="7 8" id="KW-0472">Membrane</keyword>
<feature type="transmembrane region" description="Helical" evidence="8">
    <location>
        <begin position="351"/>
        <end position="376"/>
    </location>
</feature>
<evidence type="ECO:0000256" key="7">
    <source>
        <dbReference type="ARBA" id="ARBA00023136"/>
    </source>
</evidence>
<evidence type="ECO:0000256" key="3">
    <source>
        <dbReference type="ARBA" id="ARBA00022448"/>
    </source>
</evidence>
<dbReference type="InterPro" id="IPR013525">
    <property type="entry name" value="ABC2_TM"/>
</dbReference>
<evidence type="ECO:0000259" key="9">
    <source>
        <dbReference type="PROSITE" id="PS51012"/>
    </source>
</evidence>
<comment type="subcellular location">
    <subcellularLocation>
        <location evidence="1">Cell membrane</location>
        <topology evidence="1">Multi-pass membrane protein</topology>
    </subcellularLocation>
</comment>
<feature type="transmembrane region" description="Helical" evidence="8">
    <location>
        <begin position="187"/>
        <end position="211"/>
    </location>
</feature>
<dbReference type="GO" id="GO:0005886">
    <property type="term" value="C:plasma membrane"/>
    <property type="evidence" value="ECO:0007669"/>
    <property type="project" value="UniProtKB-SubCell"/>
</dbReference>